<sequence length="3344" mass="377718">MKKNKFVITTTLALLTAATISVACKAPGSSEELKKGGEDIYEKNLPPTNSHQVSLPSKFVQPPDSKTLYDSIFSKPKQPIQTPKRVKSANFISLNDQIKYVAIGDSITEGFDGSLPRSYPGKLEADGSISGVSYPAYLARLLNQKHRVSAFDNFAVSGSRLIDWIKLLDIPFTETNPSLKDSVDLGIFGDNYQQKAAKIKAKLRDANLVTFTLSANDILFLLIKEVTKQDVTTILQKFLKNKAIAGDVLVFVNKLFNNALRETQKRLLTFVSNLRNLAPKANINFINYPTPMLGIANIVKEYISKLIGQELEISPFEILINILNNGIKEVAERSGINYVNVVNETYWNSHTAKLTSLFFDIHPNTYGYKKMAMDLYLKITNPSLSVKDYANYDFTQEYLDSDAKTANYQIEVDTSRKDLFGSSSDIYLDNKRDFELDVDDQRNVANFGNRIAELTQTFLYAAKEIIHYLTNNAIYHQLDPQGLLANLLNSQLDSGKKADDSVVESLIKAHTLQNILYQLETNLSVLRTRNELTLERVMVELKNSILNIDNIALLLSTLANSELMQTRKNELNIAIKTIANNALKVFSKNINAAIIDGLSASLKKYNISSENIAEIGNSIWNSKHLKVIIDLLVDSFTLHPENFTNATTMRDFFTSLFGSEEVNNQLAEHIVGILLEVLKNKQLQQLAAESLYNFLNVEGFAKDITQQQISDAIADLLQLVSDVNDKYQLFDKLTKGFLNNIQIFGLSNIPDLIERSFQSVIIDQDNQNIDKSLILELIKTLVNPDLLSKHKPLIKQLLKNSLDSNNILKIAKAIAQSLQETSLNKYLSKDTIEKFLLVVFKQPQMHNILTSGIEAIIDNSSKLANAKDFNDLLVQALTLFPLNELKSQLLELVNNVLNDPITPEIIQNVLTNSLSSLHFDVKDAQNAKFITDFSNQILPWIKEQNLVEPILDAIVNQLNMAKTSDNPLQVLQNIPNKIVEVFKDKFAVDTITKIKSILNLPFLHENAEAASKVAKILIDTLIKKGVVVNAISTPLQNLLESQKVNKFVDKDEIFTAVLAIINSEQGSQILSDSLLVFIKNPNLLDHINNTKEFINLLFQNADFKAILQNDVKPLLQELINKQSFAKTFAKLIKYLANENSYQIDEKYQVILENIYPSLLQTLKQNNVLQPLIEATFEVLNNNTNIDTLANELLTKLTKVINFTDLNLYKTLLTTPLFNENKELLKQMLLSLFNTFKDQHLSAILDSLLPQQILTASKEEVKSLILKFANKQEFINLFNSISTFIIDHNQNLANTSNLTELINVFLKDQNLIKSNQNNITNLINDLKADATFKKLLKEILLSNLNLNSVSWIFTNTTNKDALISDLIDYVLTALDSFNVISHLFEAISEYTNSNSNNPLDIITIFMQKISVEFTTDKLQSKTIELLKKLPNNFISKHKSDLKQILDNIYEHYKTDEHLGSKLISILPLNILNTVHQYASDDLIDKIVYALLNTQSLKTLFTNLVSDALDNISDFKNIQTFEQLLKTLLATINKDTLQANLTKLVESIFANNELLTDLADVLAKFIKTSYPSFYSTQTKDFLATFLPEVYDWIKELGIDEVVYQAVKNLVSINDSENINQKLNEVKNSLTTNLTTKLIQNITTLIKKIYASNAFASHKDYLKQVINNLFNLLLNNIESFKDSINTKLVELGIISEQHKLTETQLQQFVTLIQRINNLDSNNTLISKLLDIPSSKIESVNTQGDLINVFLQHLLESLNLNDFAFAKTILTSDFINNSDLLKDIASKLIQKYIVKENTDKWIAQLNLSKAEADLGFNSGELTQILQEVLSKPEANEILQAVAKKVFDNITTVKNADSYNSLIKSILNINGLKEEIKPKFVTLIKQLLTSSNVTDKLKHLIKSFFNNPTVAEYLAGVKDTDALANNIIGLYDIIDKQLNLSELVFEAAYEGMLQNGVNLNTKNIFNSIVTGFKQRLNQGSGQEANVIQLVKNIIKSGLFANNKNDLLTIITNVINKFVDGSFVDGIINSLSESTKAELAQYIPIDSFKNIAKVMLKNSHFISLLKSTILKMIEHINEFDTVNSYIGMFKKVFNIISLEEVKTNVKGIVDDLLTNSEVNNALYVIVKRLLKANGVNVDVNSTDNFIHSFINNLNDILQRVDLLNPLIETTFNKLKEALSADDNQVAAKLQQLPKALLDLIEQKVINQPKTFVDSLLSSDQITQNKTEFISIVTQLLKHLKTSSLITNTINTSVDNLSLGDVSNFISKTDIKKLIDLLIKDEFSNQTIDVIIPKLLNNTDWLNNLNNPFILIKNLLSNSEIATFLKNNPEAFLTRMFNNADFANITLSIIDKVLIHFKLYLNGINKVALFKDLLSQIIPLLKQINVYQPLVNLVVDSFQTTDSFETYAAKLKVEIPKLFNFNFSVLSSILNHLSILSNHKTTTIEILNRLYSQITNNDTFLDKILSLLINSNVLNTTSLDLTLLKNVVKTVLKDSEVKSNLNSILENLLSRYNNIKDADSYSSLIQKIFNDDSLQTQLKALLHNMLTKIINNNDFNTLVAKFVVAKLENSEYNQIFKSINEKEKAVKLLLDVAKVVDKQIPLSQTFINESLHQLAQNGSNYNLSDVLNKLLSALKDFLSSENYESKVLALLNQIASLDTISQNRELFNHLVENIAQILINKIDFGTPVWGALGDYYQNYISNNFINREQFVALINTTLKVDSLKSVITDIVRYYVDHKNQFSNSHTFLDIYKNYLKDNGNQTKFKTSIKKVLSDGFSSNATIESVKSIINKSITFLNVNVTNEISTFINALATDFGNFLNRLQIFDNVANALVSTVLEANSFNDFKSKVGSKIIAGLNFTDYGFFKKLINDTVISQHKTGVKSLIKQLVTNLLNNRQKTAQVIKDLNVAKLIVDNGVLKDRDFINDAIILALNDRNIGDIINLIIEDAVDNAQSYEKADNWWGAINILFKSSHTQQFKEKLTNWVKKIFSSPDPKFAQGVAQIFIAKLKQSGYAFSEEHDLSLITGVLSTVMHVLSGRNELEQIISHIYDNIKAIDFNKNRDLKQVNKAIIDGFLYMFLSNDRSTIELGKIVRQKEFFRAIVNGIGDYQYIKLLNRFFEVSDLTKRTGIYKFIESFSSPTKNNSGANDGSNNQSYKFSIGGNLISILQNANELQYFLSTFFSPIFRMMIVRSATDQQNQKYNYSASKMMLKESQEYKLMYRLSALFLWYIKEGAGVSGFNFWNATGLEVEGYFVGGLEQAYNDAKAWHASLWKKLNRNQKMALGSKGNGGDSYNREYITGNRSSWTTRYNYWSDQLLAYVYYSEKGSGKDRFTNKTMKQVLLESIQRGYLN</sequence>
<proteinExistence type="predicted"/>
<organism evidence="3 4">
    <name type="scientific">Mycoplasmopsis mustelae</name>
    <dbReference type="NCBI Taxonomy" id="171289"/>
    <lineage>
        <taxon>Bacteria</taxon>
        <taxon>Bacillati</taxon>
        <taxon>Mycoplasmatota</taxon>
        <taxon>Mycoplasmoidales</taxon>
        <taxon>Metamycoplasmataceae</taxon>
        <taxon>Mycoplasmopsis</taxon>
    </lineage>
</organism>
<feature type="signal peptide" evidence="1">
    <location>
        <begin position="1"/>
        <end position="23"/>
    </location>
</feature>
<dbReference type="EMBL" id="SOCN01000001">
    <property type="protein sequence ID" value="TDV24271.1"/>
    <property type="molecule type" value="Genomic_DNA"/>
</dbReference>
<dbReference type="PROSITE" id="PS51257">
    <property type="entry name" value="PROKAR_LIPOPROTEIN"/>
    <property type="match status" value="1"/>
</dbReference>
<evidence type="ECO:0000313" key="3">
    <source>
        <dbReference type="EMBL" id="TDV24271.1"/>
    </source>
</evidence>
<evidence type="ECO:0000259" key="2">
    <source>
        <dbReference type="Pfam" id="PF13472"/>
    </source>
</evidence>
<dbReference type="RefSeq" id="WP_134110421.1">
    <property type="nucleotide sequence ID" value="NZ_SOCN01000001.1"/>
</dbReference>
<feature type="domain" description="SGNH hydrolase-type esterase" evidence="2">
    <location>
        <begin position="102"/>
        <end position="369"/>
    </location>
</feature>
<keyword evidence="1" id="KW-0732">Signal</keyword>
<dbReference type="Pfam" id="PF13472">
    <property type="entry name" value="Lipase_GDSL_2"/>
    <property type="match status" value="1"/>
</dbReference>
<dbReference type="Proteomes" id="UP000295757">
    <property type="component" value="Unassembled WGS sequence"/>
</dbReference>
<protein>
    <submittedName>
        <fullName evidence="3">GDSL-like lipase/acylhydrolase family protein</fullName>
    </submittedName>
</protein>
<evidence type="ECO:0000313" key="4">
    <source>
        <dbReference type="Proteomes" id="UP000295757"/>
    </source>
</evidence>
<dbReference type="GO" id="GO:0016787">
    <property type="term" value="F:hydrolase activity"/>
    <property type="evidence" value="ECO:0007669"/>
    <property type="project" value="UniProtKB-KW"/>
</dbReference>
<evidence type="ECO:0000256" key="1">
    <source>
        <dbReference type="SAM" id="SignalP"/>
    </source>
</evidence>
<reference evidence="3 4" key="1">
    <citation type="submission" date="2019-03" db="EMBL/GenBank/DDBJ databases">
        <title>Genomic Encyclopedia of Archaeal and Bacterial Type Strains, Phase II (KMG-II): from individual species to whole genera.</title>
        <authorList>
            <person name="Goeker M."/>
        </authorList>
    </citation>
    <scope>NUCLEOTIDE SEQUENCE [LARGE SCALE GENOMIC DNA]</scope>
    <source>
        <strain evidence="3 4">ATCC 35214</strain>
    </source>
</reference>
<dbReference type="OrthoDB" id="399880at2"/>
<accession>A0A4R7UEB4</accession>
<dbReference type="CDD" id="cd00229">
    <property type="entry name" value="SGNH_hydrolase"/>
    <property type="match status" value="1"/>
</dbReference>
<dbReference type="SUPFAM" id="SSF52266">
    <property type="entry name" value="SGNH hydrolase"/>
    <property type="match status" value="1"/>
</dbReference>
<dbReference type="Gene3D" id="3.40.50.1110">
    <property type="entry name" value="SGNH hydrolase"/>
    <property type="match status" value="1"/>
</dbReference>
<keyword evidence="3" id="KW-0378">Hydrolase</keyword>
<name>A0A4R7UEB4_9BACT</name>
<dbReference type="InterPro" id="IPR013830">
    <property type="entry name" value="SGNH_hydro"/>
</dbReference>
<keyword evidence="4" id="KW-1185">Reference proteome</keyword>
<feature type="chain" id="PRO_5020288290" evidence="1">
    <location>
        <begin position="24"/>
        <end position="3344"/>
    </location>
</feature>
<dbReference type="InterPro" id="IPR051532">
    <property type="entry name" value="Ester_Hydrolysis_Enzymes"/>
</dbReference>
<dbReference type="PANTHER" id="PTHR30383">
    <property type="entry name" value="THIOESTERASE 1/PROTEASE 1/LYSOPHOSPHOLIPASE L1"/>
    <property type="match status" value="1"/>
</dbReference>
<comment type="caution">
    <text evidence="3">The sequence shown here is derived from an EMBL/GenBank/DDBJ whole genome shotgun (WGS) entry which is preliminary data.</text>
</comment>
<dbReference type="InterPro" id="IPR036514">
    <property type="entry name" value="SGNH_hydro_sf"/>
</dbReference>
<gene>
    <name evidence="3" type="ORF">BCF59_0225</name>
</gene>